<dbReference type="RefSeq" id="WP_173770183.1">
    <property type="nucleotide sequence ID" value="NZ_JAAITS010000054.1"/>
</dbReference>
<organism evidence="1 2">
    <name type="scientific">Blautia faecis</name>
    <dbReference type="NCBI Taxonomy" id="871665"/>
    <lineage>
        <taxon>Bacteria</taxon>
        <taxon>Bacillati</taxon>
        <taxon>Bacillota</taxon>
        <taxon>Clostridia</taxon>
        <taxon>Lachnospirales</taxon>
        <taxon>Lachnospiraceae</taxon>
        <taxon>Blautia</taxon>
    </lineage>
</organism>
<comment type="caution">
    <text evidence="1">The sequence shown here is derived from an EMBL/GenBank/DDBJ whole genome shotgun (WGS) entry which is preliminary data.</text>
</comment>
<evidence type="ECO:0000313" key="1">
    <source>
        <dbReference type="EMBL" id="NSG86937.1"/>
    </source>
</evidence>
<gene>
    <name evidence="1" type="ORF">G5B17_16325</name>
</gene>
<dbReference type="Proteomes" id="UP001644719">
    <property type="component" value="Unassembled WGS sequence"/>
</dbReference>
<proteinExistence type="predicted"/>
<name>A0ABX2HBW6_9FIRM</name>
<keyword evidence="2" id="KW-1185">Reference proteome</keyword>
<reference evidence="1 2" key="1">
    <citation type="journal article" date="2020" name="Cell Host Microbe">
        <title>Functional and Genomic Variation between Human-Derived Isolates of Lachnospiraceae Reveals Inter- and Intra-Species Diversity.</title>
        <authorList>
            <person name="Sorbara M.T."/>
            <person name="Littmann E.R."/>
            <person name="Fontana E."/>
            <person name="Moody T.U."/>
            <person name="Kohout C.E."/>
            <person name="Gjonbalaj M."/>
            <person name="Eaton V."/>
            <person name="Seok R."/>
            <person name="Leiner I.M."/>
            <person name="Pamer E.G."/>
        </authorList>
    </citation>
    <scope>NUCLEOTIDE SEQUENCE [LARGE SCALE GENOMIC DNA]</scope>
    <source>
        <strain evidence="1 2">MSK.17.74</strain>
    </source>
</reference>
<sequence length="57" mass="6864">MEKFKANDNKNEEHEINYRQFNKKLELLNQILSLISDINQASDEKEIDTIRFYCTAR</sequence>
<accession>A0ABX2HBW6</accession>
<evidence type="ECO:0000313" key="2">
    <source>
        <dbReference type="Proteomes" id="UP001644719"/>
    </source>
</evidence>
<dbReference type="EMBL" id="JAAITS010000054">
    <property type="protein sequence ID" value="NSG86937.1"/>
    <property type="molecule type" value="Genomic_DNA"/>
</dbReference>
<protein>
    <submittedName>
        <fullName evidence="1">Uncharacterized protein</fullName>
    </submittedName>
</protein>